<keyword evidence="3" id="KW-1003">Cell membrane</keyword>
<feature type="transmembrane region" description="Helical" evidence="8">
    <location>
        <begin position="15"/>
        <end position="32"/>
    </location>
</feature>
<dbReference type="Proteomes" id="UP000051326">
    <property type="component" value="Unassembled WGS sequence"/>
</dbReference>
<dbReference type="EMBL" id="CYSR01000007">
    <property type="protein sequence ID" value="CUH98449.1"/>
    <property type="molecule type" value="Genomic_DNA"/>
</dbReference>
<evidence type="ECO:0000256" key="8">
    <source>
        <dbReference type="SAM" id="Phobius"/>
    </source>
</evidence>
<protein>
    <submittedName>
        <fullName evidence="9">TonB system transport protein ExbD</fullName>
    </submittedName>
</protein>
<evidence type="ECO:0000313" key="10">
    <source>
        <dbReference type="Proteomes" id="UP000051326"/>
    </source>
</evidence>
<dbReference type="Pfam" id="PF02472">
    <property type="entry name" value="ExbD"/>
    <property type="match status" value="1"/>
</dbReference>
<evidence type="ECO:0000256" key="2">
    <source>
        <dbReference type="ARBA" id="ARBA00005811"/>
    </source>
</evidence>
<keyword evidence="5 8" id="KW-1133">Transmembrane helix</keyword>
<comment type="subcellular location">
    <subcellularLocation>
        <location evidence="1">Cell membrane</location>
        <topology evidence="1">Single-pass membrane protein</topology>
    </subcellularLocation>
    <subcellularLocation>
        <location evidence="7">Cell membrane</location>
        <topology evidence="7">Single-pass type II membrane protein</topology>
    </subcellularLocation>
</comment>
<evidence type="ECO:0000313" key="9">
    <source>
        <dbReference type="EMBL" id="CUH98449.1"/>
    </source>
</evidence>
<evidence type="ECO:0000256" key="1">
    <source>
        <dbReference type="ARBA" id="ARBA00004162"/>
    </source>
</evidence>
<gene>
    <name evidence="9" type="ORF">PHA8399_00563</name>
</gene>
<keyword evidence="7" id="KW-0813">Transport</keyword>
<evidence type="ECO:0000256" key="5">
    <source>
        <dbReference type="ARBA" id="ARBA00022989"/>
    </source>
</evidence>
<dbReference type="RefSeq" id="WP_058284687.1">
    <property type="nucleotide sequence ID" value="NZ_CYSR01000007.1"/>
</dbReference>
<reference evidence="9 10" key="1">
    <citation type="submission" date="2015-09" db="EMBL/GenBank/DDBJ databases">
        <authorList>
            <consortium name="Swine Surveillance"/>
        </authorList>
    </citation>
    <scope>NUCLEOTIDE SEQUENCE [LARGE SCALE GENOMIC DNA]</scope>
    <source>
        <strain evidence="9 10">CECT 8399</strain>
    </source>
</reference>
<keyword evidence="6 8" id="KW-0472">Membrane</keyword>
<accession>A0A0P1H6C5</accession>
<dbReference type="PANTHER" id="PTHR30558">
    <property type="entry name" value="EXBD MEMBRANE COMPONENT OF PMF-DRIVEN MACROMOLECULE IMPORT SYSTEM"/>
    <property type="match status" value="1"/>
</dbReference>
<dbReference type="STRING" id="1396826.PHA8399_00563"/>
<dbReference type="Gene3D" id="3.30.420.270">
    <property type="match status" value="1"/>
</dbReference>
<comment type="similarity">
    <text evidence="2 7">Belongs to the ExbD/TolR family.</text>
</comment>
<evidence type="ECO:0000256" key="4">
    <source>
        <dbReference type="ARBA" id="ARBA00022692"/>
    </source>
</evidence>
<evidence type="ECO:0000256" key="3">
    <source>
        <dbReference type="ARBA" id="ARBA00022475"/>
    </source>
</evidence>
<dbReference type="GO" id="GO:0005886">
    <property type="term" value="C:plasma membrane"/>
    <property type="evidence" value="ECO:0007669"/>
    <property type="project" value="UniProtKB-SubCell"/>
</dbReference>
<dbReference type="AlphaFoldDB" id="A0A0P1H6C5"/>
<dbReference type="PANTHER" id="PTHR30558:SF3">
    <property type="entry name" value="BIOPOLYMER TRANSPORT PROTEIN EXBD-RELATED"/>
    <property type="match status" value="1"/>
</dbReference>
<keyword evidence="7" id="KW-0653">Protein transport</keyword>
<dbReference type="GO" id="GO:0015031">
    <property type="term" value="P:protein transport"/>
    <property type="evidence" value="ECO:0007669"/>
    <property type="project" value="UniProtKB-KW"/>
</dbReference>
<name>A0A0P1H6C5_9RHOB</name>
<organism evidence="9 10">
    <name type="scientific">Leisingera aquaemixtae</name>
    <dbReference type="NCBI Taxonomy" id="1396826"/>
    <lineage>
        <taxon>Bacteria</taxon>
        <taxon>Pseudomonadati</taxon>
        <taxon>Pseudomonadota</taxon>
        <taxon>Alphaproteobacteria</taxon>
        <taxon>Rhodobacterales</taxon>
        <taxon>Roseobacteraceae</taxon>
        <taxon>Leisingera</taxon>
    </lineage>
</organism>
<evidence type="ECO:0000256" key="7">
    <source>
        <dbReference type="RuleBase" id="RU003879"/>
    </source>
</evidence>
<evidence type="ECO:0000256" key="6">
    <source>
        <dbReference type="ARBA" id="ARBA00023136"/>
    </source>
</evidence>
<sequence>MKLNRPARNPHSETIIALIDVVFFLLVFFMLIGRMDATAPFDVRPATAVTGRDMPSGGVTLAISAQGALALDGEAIARSALSPALSALLADDPELRLRINAHRAAELRKVLPLVAEGEALGFREVVLVVTPETDG</sequence>
<proteinExistence type="inferred from homology"/>
<keyword evidence="4 7" id="KW-0812">Transmembrane</keyword>
<dbReference type="InterPro" id="IPR003400">
    <property type="entry name" value="ExbD"/>
</dbReference>
<dbReference type="GO" id="GO:0022857">
    <property type="term" value="F:transmembrane transporter activity"/>
    <property type="evidence" value="ECO:0007669"/>
    <property type="project" value="InterPro"/>
</dbReference>